<dbReference type="GO" id="GO:0070476">
    <property type="term" value="P:rRNA (guanine-N7)-methylation"/>
    <property type="evidence" value="ECO:0007669"/>
    <property type="project" value="TreeGrafter"/>
</dbReference>
<organism evidence="6">
    <name type="scientific">Soboliphyme baturini</name>
    <dbReference type="NCBI Taxonomy" id="241478"/>
    <lineage>
        <taxon>Eukaryota</taxon>
        <taxon>Metazoa</taxon>
        <taxon>Ecdysozoa</taxon>
        <taxon>Nematoda</taxon>
        <taxon>Enoplea</taxon>
        <taxon>Dorylaimia</taxon>
        <taxon>Dioctophymatida</taxon>
        <taxon>Dioctophymatoidea</taxon>
        <taxon>Soboliphymatidae</taxon>
        <taxon>Soboliphyme</taxon>
    </lineage>
</organism>
<evidence type="ECO:0000256" key="3">
    <source>
        <dbReference type="ARBA" id="ARBA00030516"/>
    </source>
</evidence>
<protein>
    <recommendedName>
        <fullName evidence="2">Multifunctional methyltransferase subunit TRM112-like protein</fullName>
    </recommendedName>
    <alternativeName>
        <fullName evidence="3">tRNA methyltransferase 112 homolog</fullName>
    </alternativeName>
</protein>
<evidence type="ECO:0000313" key="4">
    <source>
        <dbReference type="EMBL" id="VDO92210.1"/>
    </source>
</evidence>
<dbReference type="SUPFAM" id="SSF158997">
    <property type="entry name" value="Trm112p-like"/>
    <property type="match status" value="1"/>
</dbReference>
<dbReference type="AlphaFoldDB" id="A0A183IB17"/>
<comment type="similarity">
    <text evidence="1">Belongs to the TRM112 family.</text>
</comment>
<dbReference type="Gene3D" id="2.20.25.10">
    <property type="match status" value="1"/>
</dbReference>
<dbReference type="OrthoDB" id="2187549at2759"/>
<dbReference type="PANTHER" id="PTHR12773">
    <property type="entry name" value="UPF0315 PROTEIN-RELATED"/>
    <property type="match status" value="1"/>
</dbReference>
<dbReference type="WBParaSite" id="SBAD_0000083401-mRNA-1">
    <property type="protein sequence ID" value="SBAD_0000083401-mRNA-1"/>
    <property type="gene ID" value="SBAD_0000083401"/>
</dbReference>
<dbReference type="PANTHER" id="PTHR12773:SF0">
    <property type="entry name" value="MULTIFUNCTIONAL METHYLTRANSFERASE SUBUNIT TRM112-LIKE PROTEIN"/>
    <property type="match status" value="1"/>
</dbReference>
<dbReference type="Proteomes" id="UP000270296">
    <property type="component" value="Unassembled WGS sequence"/>
</dbReference>
<name>A0A183IB17_9BILA</name>
<evidence type="ECO:0000313" key="6">
    <source>
        <dbReference type="WBParaSite" id="SBAD_0000083401-mRNA-1"/>
    </source>
</evidence>
<dbReference type="EMBL" id="UZAM01006631">
    <property type="protein sequence ID" value="VDO92210.1"/>
    <property type="molecule type" value="Genomic_DNA"/>
</dbReference>
<sequence>MKLLVHNFLASKFLKGVTTGFPLKLVATKLEFKEREVNPDFIKKMVPRLDWSALKFAAACIQANNLPDILPADWEKDEALLKHLHHLLVEAEVEEGYLECPETGRQFPIKDGIPNMLANEDEVA</sequence>
<gene>
    <name evidence="4" type="ORF">SBAD_LOCUS811</name>
</gene>
<dbReference type="CDD" id="cd21089">
    <property type="entry name" value="Trm112-like"/>
    <property type="match status" value="1"/>
</dbReference>
<dbReference type="InterPro" id="IPR005651">
    <property type="entry name" value="Trm112-like"/>
</dbReference>
<dbReference type="GO" id="GO:0046982">
    <property type="term" value="F:protein heterodimerization activity"/>
    <property type="evidence" value="ECO:0007669"/>
    <property type="project" value="InterPro"/>
</dbReference>
<keyword evidence="5" id="KW-1185">Reference proteome</keyword>
<evidence type="ECO:0000313" key="5">
    <source>
        <dbReference type="Proteomes" id="UP000270296"/>
    </source>
</evidence>
<reference evidence="6" key="1">
    <citation type="submission" date="2016-06" db="UniProtKB">
        <authorList>
            <consortium name="WormBaseParasite"/>
        </authorList>
    </citation>
    <scope>IDENTIFICATION</scope>
</reference>
<proteinExistence type="inferred from homology"/>
<evidence type="ECO:0000256" key="1">
    <source>
        <dbReference type="ARBA" id="ARBA00007980"/>
    </source>
</evidence>
<evidence type="ECO:0000256" key="2">
    <source>
        <dbReference type="ARBA" id="ARBA00019989"/>
    </source>
</evidence>
<accession>A0A183IB17</accession>
<dbReference type="GO" id="GO:0030488">
    <property type="term" value="P:tRNA methylation"/>
    <property type="evidence" value="ECO:0007669"/>
    <property type="project" value="TreeGrafter"/>
</dbReference>
<reference evidence="4 5" key="2">
    <citation type="submission" date="2018-11" db="EMBL/GenBank/DDBJ databases">
        <authorList>
            <consortium name="Pathogen Informatics"/>
        </authorList>
    </citation>
    <scope>NUCLEOTIDE SEQUENCE [LARGE SCALE GENOMIC DNA]</scope>
</reference>
<dbReference type="Pfam" id="PF03966">
    <property type="entry name" value="Trm112p"/>
    <property type="match status" value="1"/>
</dbReference>
<dbReference type="InterPro" id="IPR039127">
    <property type="entry name" value="Trm112"/>
</dbReference>